<evidence type="ECO:0000313" key="2">
    <source>
        <dbReference type="Proteomes" id="UP001163846"/>
    </source>
</evidence>
<name>A0AA38PIB4_9AGAR</name>
<proteinExistence type="predicted"/>
<gene>
    <name evidence="1" type="ORF">F5878DRAFT_656922</name>
</gene>
<dbReference type="AlphaFoldDB" id="A0AA38PIB4"/>
<organism evidence="1 2">
    <name type="scientific">Lentinula raphanica</name>
    <dbReference type="NCBI Taxonomy" id="153919"/>
    <lineage>
        <taxon>Eukaryota</taxon>
        <taxon>Fungi</taxon>
        <taxon>Dikarya</taxon>
        <taxon>Basidiomycota</taxon>
        <taxon>Agaricomycotina</taxon>
        <taxon>Agaricomycetes</taxon>
        <taxon>Agaricomycetidae</taxon>
        <taxon>Agaricales</taxon>
        <taxon>Marasmiineae</taxon>
        <taxon>Omphalotaceae</taxon>
        <taxon>Lentinula</taxon>
    </lineage>
</organism>
<comment type="caution">
    <text evidence="1">The sequence shown here is derived from an EMBL/GenBank/DDBJ whole genome shotgun (WGS) entry which is preliminary data.</text>
</comment>
<sequence length="313" mass="35014">MAIWSSHPPSPSISHSLQLPIQTIISLGNFAAPQCLYGVLAKGGSYYLVAQMEKVAWHIVLFSLSTVLIYTISPYSSPGLAPPSLLQVPLCLPTPPTTLPLPLLYSFPFPSDYAWSSPLIPKCCINNGLRYSQWMDHTFVYSSEGNAIVSWLLLFDSAPPPPPPPQHYKRWLDKIWQQYVPHQHQQQPSSSSSSSSSPLTVTLEKTYIDHIDGDDEYRHQAPGMTSYANILFHNQFPIVYPSFLSTRRCLDATAIVRTPVGSLDPVLTDTANDLKEDLAPPSLRDKSFPNGCFRKEKTWLRALGVRYLSTYYA</sequence>
<reference evidence="1" key="1">
    <citation type="submission" date="2022-08" db="EMBL/GenBank/DDBJ databases">
        <authorList>
            <consortium name="DOE Joint Genome Institute"/>
            <person name="Min B."/>
            <person name="Riley R."/>
            <person name="Sierra-Patev S."/>
            <person name="Naranjo-Ortiz M."/>
            <person name="Looney B."/>
            <person name="Konkel Z."/>
            <person name="Slot J.C."/>
            <person name="Sakamoto Y."/>
            <person name="Steenwyk J.L."/>
            <person name="Rokas A."/>
            <person name="Carro J."/>
            <person name="Camarero S."/>
            <person name="Ferreira P."/>
            <person name="Molpeceres G."/>
            <person name="Ruiz-Duenas F.J."/>
            <person name="Serrano A."/>
            <person name="Henrissat B."/>
            <person name="Drula E."/>
            <person name="Hughes K.W."/>
            <person name="Mata J.L."/>
            <person name="Ishikawa N.K."/>
            <person name="Vargas-Isla R."/>
            <person name="Ushijima S."/>
            <person name="Smith C.A."/>
            <person name="Ahrendt S."/>
            <person name="Andreopoulos W."/>
            <person name="He G."/>
            <person name="Labutti K."/>
            <person name="Lipzen A."/>
            <person name="Ng V."/>
            <person name="Sandor L."/>
            <person name="Barry K."/>
            <person name="Martinez A.T."/>
            <person name="Xiao Y."/>
            <person name="Gibbons J.G."/>
            <person name="Terashima K."/>
            <person name="Hibbett D.S."/>
            <person name="Grigoriev I.V."/>
        </authorList>
    </citation>
    <scope>NUCLEOTIDE SEQUENCE</scope>
    <source>
        <strain evidence="1">TFB9207</strain>
    </source>
</reference>
<evidence type="ECO:0000313" key="1">
    <source>
        <dbReference type="EMBL" id="KAJ3843193.1"/>
    </source>
</evidence>
<keyword evidence="2" id="KW-1185">Reference proteome</keyword>
<accession>A0AA38PIB4</accession>
<dbReference type="EMBL" id="MU805982">
    <property type="protein sequence ID" value="KAJ3843193.1"/>
    <property type="molecule type" value="Genomic_DNA"/>
</dbReference>
<dbReference type="Proteomes" id="UP001163846">
    <property type="component" value="Unassembled WGS sequence"/>
</dbReference>
<protein>
    <submittedName>
        <fullName evidence="1">Uncharacterized protein</fullName>
    </submittedName>
</protein>